<evidence type="ECO:0000259" key="1">
    <source>
        <dbReference type="Pfam" id="PF13472"/>
    </source>
</evidence>
<comment type="caution">
    <text evidence="2">The sequence shown here is derived from an EMBL/GenBank/DDBJ whole genome shotgun (WGS) entry which is preliminary data.</text>
</comment>
<gene>
    <name evidence="2" type="ORF">AWM68_07105</name>
</gene>
<accession>A0A163R3K4</accession>
<dbReference type="PANTHER" id="PTHR30383:SF27">
    <property type="entry name" value="SPORE GERMINATION LIPASE LIPC"/>
    <property type="match status" value="1"/>
</dbReference>
<dbReference type="GO" id="GO:0004622">
    <property type="term" value="F:phosphatidylcholine lysophospholipase activity"/>
    <property type="evidence" value="ECO:0007669"/>
    <property type="project" value="TreeGrafter"/>
</dbReference>
<reference evidence="3" key="1">
    <citation type="submission" date="2016-01" db="EMBL/GenBank/DDBJ databases">
        <title>Draft genome of Chromobacterium sp. F49.</title>
        <authorList>
            <person name="Hong K.W."/>
        </authorList>
    </citation>
    <scope>NUCLEOTIDE SEQUENCE [LARGE SCALE GENOMIC DNA]</scope>
    <source>
        <strain evidence="3">P7IIIA</strain>
    </source>
</reference>
<evidence type="ECO:0000313" key="3">
    <source>
        <dbReference type="Proteomes" id="UP000076567"/>
    </source>
</evidence>
<dbReference type="InterPro" id="IPR013830">
    <property type="entry name" value="SGNH_hydro"/>
</dbReference>
<dbReference type="PANTHER" id="PTHR30383">
    <property type="entry name" value="THIOESTERASE 1/PROTEASE 1/LYSOPHOSPHOLIPASE L1"/>
    <property type="match status" value="1"/>
</dbReference>
<dbReference type="Proteomes" id="UP000076567">
    <property type="component" value="Unassembled WGS sequence"/>
</dbReference>
<sequence>MKRKSTLIIGLSLLVLLGVSFAVYAFNSEEMEVTALGDSLAYGLGDTSDNGYIGDVEKRYEDDLNKQLVVHDFGVPNDTSSDLLKRLNNPEIANTAKKSDIILINIGTNDFLKSTNHLTKFNKEELAANEEIYKENLKQIIRKIQNKDKPKTIYILGIYNPKVKWSDSSVVNEAVLHWNTSTIEVTKKQKNTAFIRTDDLFINKKKQAFFSDKLHPNEKGYALIGKRVYETIKQRSNEK</sequence>
<proteinExistence type="predicted"/>
<dbReference type="Pfam" id="PF13472">
    <property type="entry name" value="Lipase_GDSL_2"/>
    <property type="match status" value="1"/>
</dbReference>
<evidence type="ECO:0000313" key="2">
    <source>
        <dbReference type="EMBL" id="KZE66136.1"/>
    </source>
</evidence>
<dbReference type="InterPro" id="IPR051532">
    <property type="entry name" value="Ester_Hydrolysis_Enzymes"/>
</dbReference>
<dbReference type="InterPro" id="IPR036514">
    <property type="entry name" value="SGNH_hydro_sf"/>
</dbReference>
<feature type="domain" description="SGNH hydrolase-type esterase" evidence="1">
    <location>
        <begin position="35"/>
        <end position="223"/>
    </location>
</feature>
<organism evidence="2 3">
    <name type="scientific">Fictibacillus phosphorivorans</name>
    <dbReference type="NCBI Taxonomy" id="1221500"/>
    <lineage>
        <taxon>Bacteria</taxon>
        <taxon>Bacillati</taxon>
        <taxon>Bacillota</taxon>
        <taxon>Bacilli</taxon>
        <taxon>Bacillales</taxon>
        <taxon>Fictibacillaceae</taxon>
        <taxon>Fictibacillus</taxon>
    </lineage>
</organism>
<keyword evidence="3" id="KW-1185">Reference proteome</keyword>
<name>A0A163R3K4_9BACL</name>
<dbReference type="SUPFAM" id="SSF52266">
    <property type="entry name" value="SGNH hydrolase"/>
    <property type="match status" value="1"/>
</dbReference>
<dbReference type="AlphaFoldDB" id="A0A163R3K4"/>
<dbReference type="RefSeq" id="WP_066241534.1">
    <property type="nucleotide sequence ID" value="NZ_LRFC01000023.1"/>
</dbReference>
<dbReference type="OrthoDB" id="252349at2"/>
<dbReference type="EMBL" id="LRFC01000023">
    <property type="protein sequence ID" value="KZE66136.1"/>
    <property type="molecule type" value="Genomic_DNA"/>
</dbReference>
<protein>
    <recommendedName>
        <fullName evidence="1">SGNH hydrolase-type esterase domain-containing protein</fullName>
    </recommendedName>
</protein>
<dbReference type="Gene3D" id="3.40.50.1110">
    <property type="entry name" value="SGNH hydrolase"/>
    <property type="match status" value="1"/>
</dbReference>